<dbReference type="InterPro" id="IPR006612">
    <property type="entry name" value="THAP_Znf"/>
</dbReference>
<dbReference type="PROSITE" id="PS50950">
    <property type="entry name" value="ZF_THAP"/>
    <property type="match status" value="1"/>
</dbReference>
<feature type="region of interest" description="Disordered" evidence="6">
    <location>
        <begin position="155"/>
        <end position="175"/>
    </location>
</feature>
<dbReference type="PANTHER" id="PTHR46600">
    <property type="entry name" value="THAP DOMAIN-CONTAINING"/>
    <property type="match status" value="1"/>
</dbReference>
<protein>
    <submittedName>
        <fullName evidence="9">Uncharacterized protein LOC131806837</fullName>
    </submittedName>
</protein>
<keyword evidence="1" id="KW-0479">Metal-binding</keyword>
<dbReference type="InterPro" id="IPR026516">
    <property type="entry name" value="THAP1/10"/>
</dbReference>
<dbReference type="Pfam" id="PF05485">
    <property type="entry name" value="THAP"/>
    <property type="match status" value="1"/>
</dbReference>
<dbReference type="RefSeq" id="XP_058987606.1">
    <property type="nucleotide sequence ID" value="XM_059131623.1"/>
</dbReference>
<dbReference type="InterPro" id="IPR048365">
    <property type="entry name" value="TNP-like_RNaseH_N"/>
</dbReference>
<keyword evidence="4 5" id="KW-0238">DNA-binding</keyword>
<sequence>MKCAVANCNSGNDNHTCNISFFVFPANKDLKKKWISFCRREKNFNTENFRVCMLHFKPEDIENGLQYGMGFVKHRFLKRGVVPTINTGSLGNIELSAQRTSRIKKRENKKIVNSLLQKAYAEDTAQQQQDVEVGKGKDGNMVCFNDSETCIEDVQSNSGAEDEKSKSFTKGQTEKLKNGMKKSNWTEEDITQSISLHATSAKLYKLLYRKKFPLPAVRTPQTSAQKMEISRGLIQPVFKVLSASTHLTDKQKICVLSFDEMKVRKIYCYDRSSDTTLAPVTYVQVAML</sequence>
<evidence type="ECO:0000256" key="2">
    <source>
        <dbReference type="ARBA" id="ARBA00022771"/>
    </source>
</evidence>
<keyword evidence="8" id="KW-1185">Reference proteome</keyword>
<reference evidence="9" key="1">
    <citation type="submission" date="2025-08" db="UniProtKB">
        <authorList>
            <consortium name="RefSeq"/>
        </authorList>
    </citation>
    <scope>IDENTIFICATION</scope>
    <source>
        <strain evidence="9">Aabys</strain>
        <tissue evidence="9">Whole body</tissue>
    </source>
</reference>
<name>A0ABM3VP92_MUSDO</name>
<evidence type="ECO:0000313" key="8">
    <source>
        <dbReference type="Proteomes" id="UP001652621"/>
    </source>
</evidence>
<proteinExistence type="predicted"/>
<dbReference type="SMART" id="SM00692">
    <property type="entry name" value="DM3"/>
    <property type="match status" value="1"/>
</dbReference>
<dbReference type="SMART" id="SM00980">
    <property type="entry name" value="THAP"/>
    <property type="match status" value="1"/>
</dbReference>
<evidence type="ECO:0000256" key="4">
    <source>
        <dbReference type="ARBA" id="ARBA00023125"/>
    </source>
</evidence>
<evidence type="ECO:0000256" key="6">
    <source>
        <dbReference type="SAM" id="MobiDB-lite"/>
    </source>
</evidence>
<dbReference type="Proteomes" id="UP001652621">
    <property type="component" value="Unplaced"/>
</dbReference>
<gene>
    <name evidence="9" type="primary">LOC131806837</name>
</gene>
<dbReference type="PANTHER" id="PTHR46600:SF11">
    <property type="entry name" value="THAP DOMAIN-CONTAINING PROTEIN 10"/>
    <property type="match status" value="1"/>
</dbReference>
<feature type="compositionally biased region" description="Basic and acidic residues" evidence="6">
    <location>
        <begin position="161"/>
        <end position="175"/>
    </location>
</feature>
<dbReference type="Gene3D" id="6.20.210.20">
    <property type="entry name" value="THAP domain"/>
    <property type="match status" value="1"/>
</dbReference>
<feature type="domain" description="THAP-type" evidence="7">
    <location>
        <begin position="1"/>
        <end position="86"/>
    </location>
</feature>
<accession>A0ABM3VP92</accession>
<dbReference type="Pfam" id="PF21787">
    <property type="entry name" value="TNP-like_RNaseH_N"/>
    <property type="match status" value="1"/>
</dbReference>
<evidence type="ECO:0000256" key="5">
    <source>
        <dbReference type="PROSITE-ProRule" id="PRU00309"/>
    </source>
</evidence>
<dbReference type="GeneID" id="131806837"/>
<organism evidence="8 9">
    <name type="scientific">Musca domestica</name>
    <name type="common">House fly</name>
    <dbReference type="NCBI Taxonomy" id="7370"/>
    <lineage>
        <taxon>Eukaryota</taxon>
        <taxon>Metazoa</taxon>
        <taxon>Ecdysozoa</taxon>
        <taxon>Arthropoda</taxon>
        <taxon>Hexapoda</taxon>
        <taxon>Insecta</taxon>
        <taxon>Pterygota</taxon>
        <taxon>Neoptera</taxon>
        <taxon>Endopterygota</taxon>
        <taxon>Diptera</taxon>
        <taxon>Brachycera</taxon>
        <taxon>Muscomorpha</taxon>
        <taxon>Muscoidea</taxon>
        <taxon>Muscidae</taxon>
        <taxon>Musca</taxon>
    </lineage>
</organism>
<evidence type="ECO:0000256" key="3">
    <source>
        <dbReference type="ARBA" id="ARBA00022833"/>
    </source>
</evidence>
<keyword evidence="3" id="KW-0862">Zinc</keyword>
<dbReference type="InterPro" id="IPR038441">
    <property type="entry name" value="THAP_Znf_sf"/>
</dbReference>
<evidence type="ECO:0000259" key="7">
    <source>
        <dbReference type="PROSITE" id="PS50950"/>
    </source>
</evidence>
<dbReference type="SUPFAM" id="SSF57716">
    <property type="entry name" value="Glucocorticoid receptor-like (DNA-binding domain)"/>
    <property type="match status" value="1"/>
</dbReference>
<evidence type="ECO:0000313" key="9">
    <source>
        <dbReference type="RefSeq" id="XP_058987606.1"/>
    </source>
</evidence>
<keyword evidence="2 5" id="KW-0863">Zinc-finger</keyword>
<evidence type="ECO:0000256" key="1">
    <source>
        <dbReference type="ARBA" id="ARBA00022723"/>
    </source>
</evidence>